<reference evidence="1" key="2">
    <citation type="submission" date="2021-01" db="EMBL/GenBank/DDBJ databases">
        <authorList>
            <person name="Schikora-Tamarit M.A."/>
        </authorList>
    </citation>
    <scope>NUCLEOTIDE SEQUENCE</scope>
    <source>
        <strain evidence="1">CBS2887</strain>
    </source>
</reference>
<organism evidence="1 2">
    <name type="scientific">Wickerhamomyces pijperi</name>
    <name type="common">Yeast</name>
    <name type="synonym">Pichia pijperi</name>
    <dbReference type="NCBI Taxonomy" id="599730"/>
    <lineage>
        <taxon>Eukaryota</taxon>
        <taxon>Fungi</taxon>
        <taxon>Dikarya</taxon>
        <taxon>Ascomycota</taxon>
        <taxon>Saccharomycotina</taxon>
        <taxon>Saccharomycetes</taxon>
        <taxon>Phaffomycetales</taxon>
        <taxon>Wickerhamomycetaceae</taxon>
        <taxon>Wickerhamomyces</taxon>
    </lineage>
</organism>
<protein>
    <recommendedName>
        <fullName evidence="3">F-box domain-containing protein</fullName>
    </recommendedName>
</protein>
<dbReference type="Proteomes" id="UP000774326">
    <property type="component" value="Unassembled WGS sequence"/>
</dbReference>
<evidence type="ECO:0000313" key="2">
    <source>
        <dbReference type="Proteomes" id="UP000774326"/>
    </source>
</evidence>
<reference evidence="1" key="1">
    <citation type="journal article" date="2021" name="Open Biol.">
        <title>Shared evolutionary footprints suggest mitochondrial oxidative damage underlies multiple complex I losses in fungi.</title>
        <authorList>
            <person name="Schikora-Tamarit M.A."/>
            <person name="Marcet-Houben M."/>
            <person name="Nosek J."/>
            <person name="Gabaldon T."/>
        </authorList>
    </citation>
    <scope>NUCLEOTIDE SEQUENCE</scope>
    <source>
        <strain evidence="1">CBS2887</strain>
    </source>
</reference>
<proteinExistence type="predicted"/>
<name>A0A9P8QCX2_WICPI</name>
<evidence type="ECO:0008006" key="3">
    <source>
        <dbReference type="Google" id="ProtNLM"/>
    </source>
</evidence>
<dbReference type="EMBL" id="JAEUBG010000947">
    <property type="protein sequence ID" value="KAH3687179.1"/>
    <property type="molecule type" value="Genomic_DNA"/>
</dbReference>
<sequence length="442" mass="51032">MTGTQLSDLPYELIFKILRFTTSYDTLLAISTIPVMAKFVKDSTVVIRLSIEDESEQDNITNFTPVLSTTNLSNHVYELKVPRYIFRDENVDLFPFLLRQTDFLQSASQQISFLCVEVYVTNEHNKWDQAFHHNIIERLNISSILRFFGYKIRVLNIDYFGNKSTFVPYGYQRLQSFRSKEETLLYPGYYKLHPFPYKLDSFGERGIRCSLGVEYSPISKSLSFISASCLNKNTTNLRRANFAVPKVPASSGFKYEFSSGEDWIEPSINLILYNRSTEVPLSPRESARGLARVSSNEATEETERSRKCEIVELVDHFNASYYQDFKTLVLDKIQSQLQIQPSLSQSCLETLFTDILIPKPYSSDISKEQYGTTNDPRIAKLSASYFNLFDILYSKSQKDWRNQEVEFIKIKLYLDGPDTKNVMDQVLQKGEQIAKESHASLF</sequence>
<accession>A0A9P8QCX2</accession>
<keyword evidence="2" id="KW-1185">Reference proteome</keyword>
<dbReference type="AlphaFoldDB" id="A0A9P8QCX2"/>
<evidence type="ECO:0000313" key="1">
    <source>
        <dbReference type="EMBL" id="KAH3687179.1"/>
    </source>
</evidence>
<comment type="caution">
    <text evidence="1">The sequence shown here is derived from an EMBL/GenBank/DDBJ whole genome shotgun (WGS) entry which is preliminary data.</text>
</comment>
<gene>
    <name evidence="1" type="ORF">WICPIJ_001838</name>
</gene>